<proteinExistence type="inferred from homology"/>
<keyword evidence="5" id="KW-1185">Reference proteome</keyword>
<protein>
    <submittedName>
        <fullName evidence="4">ABC transporter</fullName>
    </submittedName>
</protein>
<sequence>MEEYEGWEEISQQITSKEERQRLKQIIQSFSQHHVIKHLILQKNPEEVCLAFEELGPSFVKIGQFLSVRTDIFKPTFVEGLKRLQERSVTHDFLTVQTELESELQKPLLEVFQSFEEVPIASASMGQTHVAYLKNGQKVVVKLQHPDITKKIQMDIALLEKAIPLLESVPESDVIHPSLLIQEVKKSFQLELNGYNEVQNGQKFYQLNNGWDIIRSPKMYPDYSTSKVVVSEFMEGTSINQVIQEKREATRYSKELADRNQYLGEVLLDNFVKQVFEDGFFHADPHPGNLFARPRPLNQPKMPKRKRIGQVGDWHYETTWQSNQSKSDYELVYLDFGMMGSIQEEMLDKLTNVVIAIYTKNSETIGMALLQLCQQLGPMKRSRFFLDLEEFLAPYYDMPVQDMDFQLISNQIMRICHQHQLQVPSEIMLLVKAFLTLEGIVEQLHPSLSMMDVATPFAMQKLIERFDVRKEGKKAAFDLLAFIKVMPKIPIRMFEAISTLARGQLHLTVQLEKEEKLWKHFQYLTQKIMVTLLLVALIIGSSILLPRMPSNYFFKGIAYLSFSLGLLYVLRYLWRELIQKIKEKIAKK</sequence>
<dbReference type="InterPro" id="IPR004147">
    <property type="entry name" value="ABC1_dom"/>
</dbReference>
<dbReference type="InterPro" id="IPR050154">
    <property type="entry name" value="UbiB_kinase"/>
</dbReference>
<dbReference type="PANTHER" id="PTHR10566:SF113">
    <property type="entry name" value="PROTEIN ACTIVITY OF BC1 COMPLEX KINASE 7, CHLOROPLASTIC"/>
    <property type="match status" value="1"/>
</dbReference>
<keyword evidence="2" id="KW-1133">Transmembrane helix</keyword>
<evidence type="ECO:0000313" key="4">
    <source>
        <dbReference type="EMBL" id="RST90402.1"/>
    </source>
</evidence>
<dbReference type="PANTHER" id="PTHR10566">
    <property type="entry name" value="CHAPERONE-ACTIVITY OF BC1 COMPLEX CABC1 -RELATED"/>
    <property type="match status" value="1"/>
</dbReference>
<feature type="transmembrane region" description="Helical" evidence="2">
    <location>
        <begin position="552"/>
        <end position="574"/>
    </location>
</feature>
<dbReference type="RefSeq" id="WP_125943015.1">
    <property type="nucleotide sequence ID" value="NZ_PXZH01000001.1"/>
</dbReference>
<dbReference type="Proteomes" id="UP000277864">
    <property type="component" value="Unassembled WGS sequence"/>
</dbReference>
<evidence type="ECO:0000313" key="5">
    <source>
        <dbReference type="Proteomes" id="UP000277864"/>
    </source>
</evidence>
<dbReference type="Pfam" id="PF03109">
    <property type="entry name" value="ABC1"/>
    <property type="match status" value="1"/>
</dbReference>
<dbReference type="AlphaFoldDB" id="A0A429Z9N2"/>
<reference evidence="4 5" key="1">
    <citation type="submission" date="2018-03" db="EMBL/GenBank/DDBJ databases">
        <authorList>
            <person name="Gulvik C.A."/>
        </authorList>
    </citation>
    <scope>NUCLEOTIDE SEQUENCE [LARGE SCALE GENOMIC DNA]</scope>
    <source>
        <strain evidence="4 5">JCM 31581</strain>
    </source>
</reference>
<accession>A0A429Z9N2</accession>
<dbReference type="SUPFAM" id="SSF56112">
    <property type="entry name" value="Protein kinase-like (PK-like)"/>
    <property type="match status" value="1"/>
</dbReference>
<evidence type="ECO:0000256" key="2">
    <source>
        <dbReference type="SAM" id="Phobius"/>
    </source>
</evidence>
<feature type="domain" description="ABC1 atypical kinase-like" evidence="3">
    <location>
        <begin position="84"/>
        <end position="365"/>
    </location>
</feature>
<comment type="caution">
    <text evidence="4">The sequence shown here is derived from an EMBL/GenBank/DDBJ whole genome shotgun (WGS) entry which is preliminary data.</text>
</comment>
<feature type="transmembrane region" description="Helical" evidence="2">
    <location>
        <begin position="528"/>
        <end position="546"/>
    </location>
</feature>
<name>A0A429Z9N2_9ENTE</name>
<keyword evidence="2" id="KW-0812">Transmembrane</keyword>
<dbReference type="InterPro" id="IPR011009">
    <property type="entry name" value="Kinase-like_dom_sf"/>
</dbReference>
<keyword evidence="2" id="KW-0472">Membrane</keyword>
<organism evidence="4 5">
    <name type="scientific">Vagococcus humatus</name>
    <dbReference type="NCBI Taxonomy" id="1889241"/>
    <lineage>
        <taxon>Bacteria</taxon>
        <taxon>Bacillati</taxon>
        <taxon>Bacillota</taxon>
        <taxon>Bacilli</taxon>
        <taxon>Lactobacillales</taxon>
        <taxon>Enterococcaceae</taxon>
        <taxon>Vagococcus</taxon>
    </lineage>
</organism>
<evidence type="ECO:0000259" key="3">
    <source>
        <dbReference type="Pfam" id="PF03109"/>
    </source>
</evidence>
<dbReference type="OrthoDB" id="9795390at2"/>
<dbReference type="EMBL" id="PXZH01000001">
    <property type="protein sequence ID" value="RST90402.1"/>
    <property type="molecule type" value="Genomic_DNA"/>
</dbReference>
<gene>
    <name evidence="4" type="ORF">C7P63_04820</name>
</gene>
<dbReference type="CDD" id="cd05121">
    <property type="entry name" value="ABC1_ADCK3-like"/>
    <property type="match status" value="1"/>
</dbReference>
<comment type="similarity">
    <text evidence="1">Belongs to the protein kinase superfamily. ADCK protein kinase family.</text>
</comment>
<evidence type="ECO:0000256" key="1">
    <source>
        <dbReference type="ARBA" id="ARBA00009670"/>
    </source>
</evidence>